<name>A0A0A8YII5_ARUDO</name>
<proteinExistence type="predicted"/>
<dbReference type="EMBL" id="GBRH01272592">
    <property type="protein sequence ID" value="JAD25303.1"/>
    <property type="molecule type" value="Transcribed_RNA"/>
</dbReference>
<evidence type="ECO:0000313" key="1">
    <source>
        <dbReference type="EMBL" id="JAD25303.1"/>
    </source>
</evidence>
<sequence>MLLGSKVDGERIVTIFLSLQKAVQAFCYTEERTDCDTDFVFFGSFQT</sequence>
<dbReference type="AlphaFoldDB" id="A0A0A8YII5"/>
<reference evidence="1" key="1">
    <citation type="submission" date="2014-09" db="EMBL/GenBank/DDBJ databases">
        <authorList>
            <person name="Magalhaes I.L.F."/>
            <person name="Oliveira U."/>
            <person name="Santos F.R."/>
            <person name="Vidigal T.H.D.A."/>
            <person name="Brescovit A.D."/>
            <person name="Santos A.J."/>
        </authorList>
    </citation>
    <scope>NUCLEOTIDE SEQUENCE</scope>
    <source>
        <tissue evidence="1">Shoot tissue taken approximately 20 cm above the soil surface</tissue>
    </source>
</reference>
<organism evidence="1">
    <name type="scientific">Arundo donax</name>
    <name type="common">Giant reed</name>
    <name type="synonym">Donax arundinaceus</name>
    <dbReference type="NCBI Taxonomy" id="35708"/>
    <lineage>
        <taxon>Eukaryota</taxon>
        <taxon>Viridiplantae</taxon>
        <taxon>Streptophyta</taxon>
        <taxon>Embryophyta</taxon>
        <taxon>Tracheophyta</taxon>
        <taxon>Spermatophyta</taxon>
        <taxon>Magnoliopsida</taxon>
        <taxon>Liliopsida</taxon>
        <taxon>Poales</taxon>
        <taxon>Poaceae</taxon>
        <taxon>PACMAD clade</taxon>
        <taxon>Arundinoideae</taxon>
        <taxon>Arundineae</taxon>
        <taxon>Arundo</taxon>
    </lineage>
</organism>
<accession>A0A0A8YII5</accession>
<protein>
    <submittedName>
        <fullName evidence="1">Uncharacterized protein</fullName>
    </submittedName>
</protein>
<reference evidence="1" key="2">
    <citation type="journal article" date="2015" name="Data Brief">
        <title>Shoot transcriptome of the giant reed, Arundo donax.</title>
        <authorList>
            <person name="Barrero R.A."/>
            <person name="Guerrero F.D."/>
            <person name="Moolhuijzen P."/>
            <person name="Goolsby J.A."/>
            <person name="Tidwell J."/>
            <person name="Bellgard S.E."/>
            <person name="Bellgard M.I."/>
        </authorList>
    </citation>
    <scope>NUCLEOTIDE SEQUENCE</scope>
    <source>
        <tissue evidence="1">Shoot tissue taken approximately 20 cm above the soil surface</tissue>
    </source>
</reference>